<evidence type="ECO:0000256" key="1">
    <source>
        <dbReference type="SAM" id="MobiDB-lite"/>
    </source>
</evidence>
<proteinExistence type="predicted"/>
<feature type="compositionally biased region" description="Low complexity" evidence="1">
    <location>
        <begin position="134"/>
        <end position="161"/>
    </location>
</feature>
<keyword evidence="3" id="KW-1185">Reference proteome</keyword>
<name>A0A8S9X129_APOLU</name>
<dbReference type="AlphaFoldDB" id="A0A8S9X129"/>
<feature type="region of interest" description="Disordered" evidence="1">
    <location>
        <begin position="1"/>
        <end position="20"/>
    </location>
</feature>
<sequence length="330" mass="35934">MEYQYSGPGGTTMSEREDRNELCTVGTVVASERRKSVVTTDYSCTSATHTTLPSTSPDVTVATSPRVSDDEDDYSLIRAQQDTDVLLVPATPTATPTATAVLPPEALTAVLAKEPKMPRPTTSATEMRPTTSATTETLRPPTPTTTSATTELTFPATPTTTSATTETLLTATEAATTTTAAQIMTTTLPLTTPTTMQLDEGVHLPAERRPAELRDQDTPPEAVRHIIAQMKITGGREVDQPSDDEALDNDCLEEWEQSQPRTEEPGEWELIPTDQWTETGPEFEDVGADTLSHLREEELEPTREVLHHGSGIFSVYLQRERLQPRGDPLA</sequence>
<organism evidence="2 3">
    <name type="scientific">Apolygus lucorum</name>
    <name type="common">Small green plant bug</name>
    <name type="synonym">Lygocoris lucorum</name>
    <dbReference type="NCBI Taxonomy" id="248454"/>
    <lineage>
        <taxon>Eukaryota</taxon>
        <taxon>Metazoa</taxon>
        <taxon>Ecdysozoa</taxon>
        <taxon>Arthropoda</taxon>
        <taxon>Hexapoda</taxon>
        <taxon>Insecta</taxon>
        <taxon>Pterygota</taxon>
        <taxon>Neoptera</taxon>
        <taxon>Paraneoptera</taxon>
        <taxon>Hemiptera</taxon>
        <taxon>Heteroptera</taxon>
        <taxon>Panheteroptera</taxon>
        <taxon>Cimicomorpha</taxon>
        <taxon>Miridae</taxon>
        <taxon>Mirini</taxon>
        <taxon>Apolygus</taxon>
    </lineage>
</organism>
<evidence type="ECO:0000313" key="2">
    <source>
        <dbReference type="EMBL" id="KAF6202653.1"/>
    </source>
</evidence>
<gene>
    <name evidence="2" type="ORF">GE061_003052</name>
</gene>
<feature type="region of interest" description="Disordered" evidence="1">
    <location>
        <begin position="116"/>
        <end position="161"/>
    </location>
</feature>
<dbReference type="Proteomes" id="UP000466442">
    <property type="component" value="Unassembled WGS sequence"/>
</dbReference>
<comment type="caution">
    <text evidence="2">The sequence shown here is derived from an EMBL/GenBank/DDBJ whole genome shotgun (WGS) entry which is preliminary data.</text>
</comment>
<protein>
    <submittedName>
        <fullName evidence="2">Uncharacterized protein</fullName>
    </submittedName>
</protein>
<feature type="region of interest" description="Disordered" evidence="1">
    <location>
        <begin position="46"/>
        <end position="71"/>
    </location>
</feature>
<reference evidence="2" key="1">
    <citation type="journal article" date="2021" name="Mol. Ecol. Resour.">
        <title>Apolygus lucorum genome provides insights into omnivorousness and mesophyll feeding.</title>
        <authorList>
            <person name="Liu Y."/>
            <person name="Liu H."/>
            <person name="Wang H."/>
            <person name="Huang T."/>
            <person name="Liu B."/>
            <person name="Yang B."/>
            <person name="Yin L."/>
            <person name="Li B."/>
            <person name="Zhang Y."/>
            <person name="Zhang S."/>
            <person name="Jiang F."/>
            <person name="Zhang X."/>
            <person name="Ren Y."/>
            <person name="Wang B."/>
            <person name="Wang S."/>
            <person name="Lu Y."/>
            <person name="Wu K."/>
            <person name="Fan W."/>
            <person name="Wang G."/>
        </authorList>
    </citation>
    <scope>NUCLEOTIDE SEQUENCE</scope>
    <source>
        <strain evidence="2">12Hb</strain>
    </source>
</reference>
<feature type="compositionally biased region" description="Polar residues" evidence="1">
    <location>
        <begin position="46"/>
        <end position="66"/>
    </location>
</feature>
<evidence type="ECO:0000313" key="3">
    <source>
        <dbReference type="Proteomes" id="UP000466442"/>
    </source>
</evidence>
<dbReference type="EMBL" id="WIXP02000011">
    <property type="protein sequence ID" value="KAF6202653.1"/>
    <property type="molecule type" value="Genomic_DNA"/>
</dbReference>
<feature type="compositionally biased region" description="Polar residues" evidence="1">
    <location>
        <begin position="120"/>
        <end position="133"/>
    </location>
</feature>
<accession>A0A8S9X129</accession>